<evidence type="ECO:0000313" key="3">
    <source>
        <dbReference type="Proteomes" id="UP000256779"/>
    </source>
</evidence>
<reference evidence="2 3" key="1">
    <citation type="submission" date="2018-07" db="EMBL/GenBank/DDBJ databases">
        <title>Genomic Encyclopedia of Type Strains, Phase IV (KMG-IV): sequencing the most valuable type-strain genomes for metagenomic binning, comparative biology and taxonomic classification.</title>
        <authorList>
            <person name="Goeker M."/>
        </authorList>
    </citation>
    <scope>NUCLEOTIDE SEQUENCE [LARGE SCALE GENOMIC DNA]</scope>
    <source>
        <strain evidence="2 3">DSM 4134</strain>
    </source>
</reference>
<dbReference type="OrthoDB" id="9757947at2"/>
<dbReference type="InterPro" id="IPR025965">
    <property type="entry name" value="FlgD/Vpr_Ig-like"/>
</dbReference>
<dbReference type="Gene3D" id="2.60.40.4070">
    <property type="match status" value="1"/>
</dbReference>
<feature type="domain" description="FlgD/Vpr Ig-like" evidence="1">
    <location>
        <begin position="873"/>
        <end position="922"/>
    </location>
</feature>
<dbReference type="InterPro" id="IPR052025">
    <property type="entry name" value="Xyloglucanase_GH74"/>
</dbReference>
<gene>
    <name evidence="2" type="ORF">C7460_11398</name>
</gene>
<protein>
    <submittedName>
        <fullName evidence="2">Putative secreted protein (Por secretion system target)</fullName>
    </submittedName>
</protein>
<dbReference type="AlphaFoldDB" id="A0A3D9L2P7"/>
<dbReference type="GO" id="GO:0010411">
    <property type="term" value="P:xyloglucan metabolic process"/>
    <property type="evidence" value="ECO:0007669"/>
    <property type="project" value="TreeGrafter"/>
</dbReference>
<dbReference type="RefSeq" id="WP_147302961.1">
    <property type="nucleotide sequence ID" value="NZ_QREG01000013.1"/>
</dbReference>
<dbReference type="InterPro" id="IPR015943">
    <property type="entry name" value="WD40/YVTN_repeat-like_dom_sf"/>
</dbReference>
<dbReference type="Pfam" id="PF13860">
    <property type="entry name" value="FlgD_ig"/>
    <property type="match status" value="1"/>
</dbReference>
<evidence type="ECO:0000259" key="1">
    <source>
        <dbReference type="Pfam" id="PF13860"/>
    </source>
</evidence>
<dbReference type="EMBL" id="QREG01000013">
    <property type="protein sequence ID" value="RED97049.1"/>
    <property type="molecule type" value="Genomic_DNA"/>
</dbReference>
<dbReference type="Proteomes" id="UP000256779">
    <property type="component" value="Unassembled WGS sequence"/>
</dbReference>
<dbReference type="InterPro" id="IPR036278">
    <property type="entry name" value="Sialidase_sf"/>
</dbReference>
<dbReference type="PANTHER" id="PTHR43739">
    <property type="entry name" value="XYLOGLUCANASE (EUROFUNG)"/>
    <property type="match status" value="1"/>
</dbReference>
<proteinExistence type="predicted"/>
<evidence type="ECO:0000313" key="2">
    <source>
        <dbReference type="EMBL" id="RED97049.1"/>
    </source>
</evidence>
<keyword evidence="3" id="KW-1185">Reference proteome</keyword>
<comment type="caution">
    <text evidence="2">The sequence shown here is derived from an EMBL/GenBank/DDBJ whole genome shotgun (WGS) entry which is preliminary data.</text>
</comment>
<sequence length="936" mass="103016">MKNALTLTVFTILCFSIRLPQSQPDYFLSFVSAPSAIGSKENPTARFEYERSILADPSTGELPSNIRSKELQFSASIPSREAFARQNNLRYTETTYTAVGPFNVGGRTRAAAFDVRDENTLIAGGVSGGIWKTTDGGVAWRRTSDPTLRNTITALAQDTREGKEDTWYFGTGELVGNSAKSLAAPYRGAGIYKSTDNGDSWHVLPSTVSGYTPDIFNSQFQYTWSICTNPDNQEEDELLVATFGGILRSNDGGNTWTAELGQRLFDLPDTEDLNNSTAPFYTNVQRAGNGVFYATLSTKTSSNQRASVAGIFASVDGKNWTNITPGGFPEYHERTVMGASSDGKHIYFYTQGTQVYLWKFTWQASTPYVRGQWRDLTGNLPAFGGSYGDLNTQGGYNMAIAVHPDDPTTVFIGGTNLYRSTNGFATSSSTQWIGGYSTKNDASVYEGHYPDQHLMLFYPSDGRKMISANDGGLRKTNNNEADSVAWFSLNNGYVTSQYYTIAQRHDAATNEIIGGMQDNGTYISNRGGESPTWDRVLGGDGGFCAITPNRDFVYVSFQNSQIYRLILNEDQKLQSFARVDPIGGGSREGQGYLFINPYILDPTNANRMFLAGGDVLWRNDNLSQIPAGSQKQTLVGWSEIEDTQLAAGTYTAIEKSPVQDLLLAGVTEETPRIQKIMNASDPTQSDVETIIWPEFPKNGHIICIATHPESPSEFVVVFSNYNVPSVFHTTDGGVTFTDISGNLEQYPDGTGSGPSVRWAEIVPTTSGTAYYVGTSIGLYSSEALNASNTLWLKESDDKIGNAVIAMMDYRTVDGKLIIATHGNGTFRSFIPNAKLYQPGSSDYTTLRIHQNYPNPFHRETEIVYELPEDGLTRIDIYDSQGALVRNLLWAPQYKGVNRISWDGTNSAGVQLKPGIYSYVVRQGDQQQGKRMIYRPN</sequence>
<dbReference type="Gene3D" id="2.130.10.10">
    <property type="entry name" value="YVTN repeat-like/Quinoprotein amine dehydrogenase"/>
    <property type="match status" value="3"/>
</dbReference>
<dbReference type="PANTHER" id="PTHR43739:SF5">
    <property type="entry name" value="EXO-ALPHA-SIALIDASE"/>
    <property type="match status" value="1"/>
</dbReference>
<dbReference type="SUPFAM" id="SSF50939">
    <property type="entry name" value="Sialidases"/>
    <property type="match status" value="1"/>
</dbReference>
<dbReference type="NCBIfam" id="TIGR04183">
    <property type="entry name" value="Por_Secre_tail"/>
    <property type="match status" value="1"/>
</dbReference>
<accession>A0A3D9L2P7</accession>
<dbReference type="InterPro" id="IPR026444">
    <property type="entry name" value="Secre_tail"/>
</dbReference>
<organism evidence="2 3">
    <name type="scientific">Marinoscillum furvescens DSM 4134</name>
    <dbReference type="NCBI Taxonomy" id="1122208"/>
    <lineage>
        <taxon>Bacteria</taxon>
        <taxon>Pseudomonadati</taxon>
        <taxon>Bacteroidota</taxon>
        <taxon>Cytophagia</taxon>
        <taxon>Cytophagales</taxon>
        <taxon>Reichenbachiellaceae</taxon>
        <taxon>Marinoscillum</taxon>
    </lineage>
</organism>
<name>A0A3D9L2P7_MARFU</name>